<feature type="transmembrane region" description="Helical" evidence="9">
    <location>
        <begin position="1149"/>
        <end position="1168"/>
    </location>
</feature>
<evidence type="ECO:0000313" key="11">
    <source>
        <dbReference type="EMBL" id="KAB5592199.1"/>
    </source>
</evidence>
<dbReference type="Proteomes" id="UP000383932">
    <property type="component" value="Unassembled WGS sequence"/>
</dbReference>
<comment type="catalytic activity">
    <reaction evidence="7">
        <text>myo-inositol(out) + H(+)(out) = myo-inositol(in) + H(+)(in)</text>
        <dbReference type="Rhea" id="RHEA:60364"/>
        <dbReference type="ChEBI" id="CHEBI:15378"/>
        <dbReference type="ChEBI" id="CHEBI:17268"/>
    </reaction>
</comment>
<dbReference type="NCBIfam" id="TIGR00879">
    <property type="entry name" value="SP"/>
    <property type="match status" value="1"/>
</dbReference>
<evidence type="ECO:0000256" key="4">
    <source>
        <dbReference type="ARBA" id="ARBA00022692"/>
    </source>
</evidence>
<evidence type="ECO:0000259" key="10">
    <source>
        <dbReference type="PROSITE" id="PS50850"/>
    </source>
</evidence>
<feature type="compositionally biased region" description="Low complexity" evidence="8">
    <location>
        <begin position="708"/>
        <end position="727"/>
    </location>
</feature>
<feature type="transmembrane region" description="Helical" evidence="9">
    <location>
        <begin position="934"/>
        <end position="953"/>
    </location>
</feature>
<evidence type="ECO:0000256" key="7">
    <source>
        <dbReference type="ARBA" id="ARBA00049119"/>
    </source>
</evidence>
<name>A0A5N5QKN0_9AGAM</name>
<feature type="region of interest" description="Disordered" evidence="8">
    <location>
        <begin position="604"/>
        <end position="693"/>
    </location>
</feature>
<feature type="transmembrane region" description="Helical" evidence="9">
    <location>
        <begin position="846"/>
        <end position="867"/>
    </location>
</feature>
<feature type="transmembrane region" description="Helical" evidence="9">
    <location>
        <begin position="1121"/>
        <end position="1143"/>
    </location>
</feature>
<dbReference type="Pfam" id="PF08238">
    <property type="entry name" value="Sel1"/>
    <property type="match status" value="4"/>
</dbReference>
<dbReference type="GO" id="GO:0016020">
    <property type="term" value="C:membrane"/>
    <property type="evidence" value="ECO:0007669"/>
    <property type="project" value="UniProtKB-SubCell"/>
</dbReference>
<dbReference type="InterPro" id="IPR036259">
    <property type="entry name" value="MFS_trans_sf"/>
</dbReference>
<dbReference type="InterPro" id="IPR006597">
    <property type="entry name" value="Sel1-like"/>
</dbReference>
<comment type="subcellular location">
    <subcellularLocation>
        <location evidence="1">Membrane</location>
        <topology evidence="1">Multi-pass membrane protein</topology>
    </subcellularLocation>
</comment>
<feature type="transmembrane region" description="Helical" evidence="9">
    <location>
        <begin position="879"/>
        <end position="900"/>
    </location>
</feature>
<evidence type="ECO:0000313" key="12">
    <source>
        <dbReference type="Proteomes" id="UP000383932"/>
    </source>
</evidence>
<feature type="region of interest" description="Disordered" evidence="8">
    <location>
        <begin position="99"/>
        <end position="228"/>
    </location>
</feature>
<feature type="compositionally biased region" description="Pro residues" evidence="8">
    <location>
        <begin position="728"/>
        <end position="743"/>
    </location>
</feature>
<dbReference type="InterPro" id="IPR003663">
    <property type="entry name" value="Sugar/inositol_transpt"/>
</dbReference>
<dbReference type="InterPro" id="IPR020846">
    <property type="entry name" value="MFS_dom"/>
</dbReference>
<dbReference type="GO" id="GO:0005351">
    <property type="term" value="F:carbohydrate:proton symporter activity"/>
    <property type="evidence" value="ECO:0007669"/>
    <property type="project" value="TreeGrafter"/>
</dbReference>
<keyword evidence="3" id="KW-0813">Transport</keyword>
<gene>
    <name evidence="11" type="ORF">CTheo_4350</name>
</gene>
<dbReference type="SUPFAM" id="SSF81901">
    <property type="entry name" value="HCP-like"/>
    <property type="match status" value="2"/>
</dbReference>
<dbReference type="Pfam" id="PF00083">
    <property type="entry name" value="Sugar_tr"/>
    <property type="match status" value="1"/>
</dbReference>
<dbReference type="Gene3D" id="1.20.1250.20">
    <property type="entry name" value="MFS general substrate transporter like domains"/>
    <property type="match status" value="1"/>
</dbReference>
<keyword evidence="6 9" id="KW-0472">Membrane</keyword>
<dbReference type="SMART" id="SM00671">
    <property type="entry name" value="SEL1"/>
    <property type="match status" value="5"/>
</dbReference>
<sequence>MAAPPVPPRPMSARPDYFQDEVSGQYLQRRDSAAPPIPPLPPNYRANTLAPHWNDPMPAPRPQKIMSNVPADMAQTLEQTMQPTSFSMPVPSFSGGFAGPPPLVVPPPPSTVPPQGPSYGFRPPTVAPQRPISAIYPGPGGFAAPPPPAPHHQPTLSITPSFDAMNITSPPQPTFSPRQSSLGALPRPISFVGDRPPPSPAPPSGGSPPPTFAEPSRDPGQPPAIVTPMPTVSTLLAAETKLTKPSHIVAWAKAVLSLVDNAQPDADPSNPEPISDPVIARLASVAIQHVMSFASLWPVGSTDPIPPHVAEALYLRGTLEASGAFPEKIPRDQRAAFRDFEVAAKQGYRPGWFKLGRDYESVKDMQHAREVFERGARLQETSCIYRLGMANLLGQLGLPANPAIAIPLLREAADLSNVDVPQPSYVYGMLVLGEFEQVQLPHAVLAQSLPAPTPADPHPRASEARRRIERAAFLGYGSALYKMGWAYEHAKMGCTYDPLLSVQYYSAASQRGEAEADMALSKWFLCGSEGFFDKDENLAVVFAEKAANRKLASDCVTHVALHQAAAAGNTEATGRLTALAAPNAAPLSRAEHETLTDARLVRKHTKAKNTAAAAGRIAQAKGEDDRKAMEGAAHAAADSKINVPAARPGQLPLPNTGLNSPPRMSSPQGQGQGSTSPKRRPATSPQRPVQMPGRQRYTLMDEGFQNPALAPQAPVSAPASAPVTPGTAPTPEPPSPTPVAAKPPPKKGAQTFAEMGYHSAPVDEKDCVIIWFASSLSICSADPSLGAAQSRTLIEGGFWLLIEYEYESIHGTLRGFCVRGIVSVRLTTTIAQDSFKVYFDNPSQRIVGALVSTYIAGEAIGACFAAWSCDAIGRKRTIAVAAGVATVGTIVQTASVHIGMLLCGRIITGMAVGCMVLTVPVYNSEISPPQYRGLLVGLSGQLIGVGSLVANWVGFAASYAPESIKDFRWRFPLAMQIPPGLIVLIGIWFLPYSPRWLITQGREQEAYSAMKRLMESNDESFEIEFNRMKEQIKLEKAKEVKSFVELWRKYRRRVLVSVGVQTCTSLSGVNVIGYYQTILYAGVGITGKTVLLLSGAYGTLGPMGNMISLWKVDSWGRTRSLFWGAIALVVDLTLVMTLTRFYAGTTNTIGQGFIIAFIFCYTFIYYLCFNSVTWTYGAEVLPVHIRSKGNALAAFSHFIFNIAVNQAAPTAFAQVGYRFYALFIAMNLCTAIMVWAYFPETKGLSLEEIAVLFGDEVIPDSQIDAAVNTHETDLRPSKLSSAKHVERV</sequence>
<feature type="transmembrane region" description="Helical" evidence="9">
    <location>
        <begin position="1078"/>
        <end position="1100"/>
    </location>
</feature>
<proteinExistence type="inferred from homology"/>
<keyword evidence="12" id="KW-1185">Reference proteome</keyword>
<dbReference type="SUPFAM" id="SSF103473">
    <property type="entry name" value="MFS general substrate transporter"/>
    <property type="match status" value="1"/>
</dbReference>
<feature type="compositionally biased region" description="Low complexity" evidence="8">
    <location>
        <begin position="660"/>
        <end position="676"/>
    </location>
</feature>
<evidence type="ECO:0000256" key="2">
    <source>
        <dbReference type="ARBA" id="ARBA00010992"/>
    </source>
</evidence>
<feature type="compositionally biased region" description="Low complexity" evidence="8">
    <location>
        <begin position="608"/>
        <end position="620"/>
    </location>
</feature>
<accession>A0A5N5QKN0</accession>
<feature type="transmembrane region" description="Helical" evidence="9">
    <location>
        <begin position="1219"/>
        <end position="1238"/>
    </location>
</feature>
<organism evidence="11 12">
    <name type="scientific">Ceratobasidium theobromae</name>
    <dbReference type="NCBI Taxonomy" id="1582974"/>
    <lineage>
        <taxon>Eukaryota</taxon>
        <taxon>Fungi</taxon>
        <taxon>Dikarya</taxon>
        <taxon>Basidiomycota</taxon>
        <taxon>Agaricomycotina</taxon>
        <taxon>Agaricomycetes</taxon>
        <taxon>Cantharellales</taxon>
        <taxon>Ceratobasidiaceae</taxon>
        <taxon>Ceratobasidium</taxon>
    </lineage>
</organism>
<dbReference type="PRINTS" id="PR00171">
    <property type="entry name" value="SUGRTRNSPORT"/>
</dbReference>
<feature type="region of interest" description="Disordered" evidence="8">
    <location>
        <begin position="708"/>
        <end position="748"/>
    </location>
</feature>
<feature type="transmembrane region" description="Helical" evidence="9">
    <location>
        <begin position="1054"/>
        <end position="1072"/>
    </location>
</feature>
<reference evidence="11 12" key="1">
    <citation type="journal article" date="2019" name="Fungal Biol. Biotechnol.">
        <title>Draft genome sequence of fastidious pathogen Ceratobasidium theobromae, which causes vascular-streak dieback in Theobroma cacao.</title>
        <authorList>
            <person name="Ali S.S."/>
            <person name="Asman A."/>
            <person name="Shao J."/>
            <person name="Firmansyah A.P."/>
            <person name="Susilo A.W."/>
            <person name="Rosmana A."/>
            <person name="McMahon P."/>
            <person name="Junaid M."/>
            <person name="Guest D."/>
            <person name="Kheng T.Y."/>
            <person name="Meinhardt L.W."/>
            <person name="Bailey B.A."/>
        </authorList>
    </citation>
    <scope>NUCLEOTIDE SEQUENCE [LARGE SCALE GENOMIC DNA]</scope>
    <source>
        <strain evidence="11 12">CT2</strain>
    </source>
</reference>
<keyword evidence="5 9" id="KW-1133">Transmembrane helix</keyword>
<protein>
    <submittedName>
        <fullName evidence="11">Chitin synthase regulatory factor 4</fullName>
    </submittedName>
</protein>
<dbReference type="InterPro" id="IPR011990">
    <property type="entry name" value="TPR-like_helical_dom_sf"/>
</dbReference>
<evidence type="ECO:0000256" key="5">
    <source>
        <dbReference type="ARBA" id="ARBA00022989"/>
    </source>
</evidence>
<comment type="similarity">
    <text evidence="2">Belongs to the major facilitator superfamily. Sugar transporter (TC 2.A.1.1) family.</text>
</comment>
<dbReference type="FunFam" id="1.20.1250.20:FF:000134">
    <property type="entry name" value="MFS sugar transporter protein"/>
    <property type="match status" value="1"/>
</dbReference>
<evidence type="ECO:0000256" key="6">
    <source>
        <dbReference type="ARBA" id="ARBA00023136"/>
    </source>
</evidence>
<feature type="region of interest" description="Disordered" evidence="8">
    <location>
        <begin position="21"/>
        <end position="65"/>
    </location>
</feature>
<dbReference type="PROSITE" id="PS50850">
    <property type="entry name" value="MFS"/>
    <property type="match status" value="1"/>
</dbReference>
<dbReference type="PANTHER" id="PTHR48022">
    <property type="entry name" value="PLASTIDIC GLUCOSE TRANSPORTER 4"/>
    <property type="match status" value="1"/>
</dbReference>
<feature type="transmembrane region" description="Helical" evidence="9">
    <location>
        <begin position="973"/>
        <end position="992"/>
    </location>
</feature>
<evidence type="ECO:0000256" key="3">
    <source>
        <dbReference type="ARBA" id="ARBA00022448"/>
    </source>
</evidence>
<dbReference type="InterPro" id="IPR005828">
    <property type="entry name" value="MFS_sugar_transport-like"/>
</dbReference>
<evidence type="ECO:0000256" key="8">
    <source>
        <dbReference type="SAM" id="MobiDB-lite"/>
    </source>
</evidence>
<feature type="compositionally biased region" description="Pro residues" evidence="8">
    <location>
        <begin position="195"/>
        <end position="212"/>
    </location>
</feature>
<dbReference type="EMBL" id="SSOP01000073">
    <property type="protein sequence ID" value="KAB5592199.1"/>
    <property type="molecule type" value="Genomic_DNA"/>
</dbReference>
<dbReference type="OrthoDB" id="6133115at2759"/>
<evidence type="ECO:0000256" key="1">
    <source>
        <dbReference type="ARBA" id="ARBA00004141"/>
    </source>
</evidence>
<feature type="compositionally biased region" description="Pro residues" evidence="8">
    <location>
        <begin position="99"/>
        <end position="116"/>
    </location>
</feature>
<evidence type="ECO:0000256" key="9">
    <source>
        <dbReference type="SAM" id="Phobius"/>
    </source>
</evidence>
<feature type="domain" description="Major facilitator superfamily (MFS) profile" evidence="10">
    <location>
        <begin position="808"/>
        <end position="1242"/>
    </location>
</feature>
<keyword evidence="4 9" id="KW-0812">Transmembrane</keyword>
<dbReference type="InterPro" id="IPR050360">
    <property type="entry name" value="MFS_Sugar_Transporters"/>
</dbReference>
<dbReference type="PANTHER" id="PTHR48022:SF11">
    <property type="entry name" value="MONOSACCHARIDE TRANSPORTER (HXT8), PUTATIVE (AFU_ORTHOLOGUE AFUA_2G08120)-RELATED"/>
    <property type="match status" value="1"/>
</dbReference>
<dbReference type="PROSITE" id="PS00217">
    <property type="entry name" value="SUGAR_TRANSPORT_2"/>
    <property type="match status" value="1"/>
</dbReference>
<comment type="caution">
    <text evidence="11">The sequence shown here is derived from an EMBL/GenBank/DDBJ whole genome shotgun (WGS) entry which is preliminary data.</text>
</comment>
<dbReference type="Gene3D" id="1.25.40.10">
    <property type="entry name" value="Tetratricopeptide repeat domain"/>
    <property type="match status" value="1"/>
</dbReference>
<feature type="transmembrane region" description="Helical" evidence="9">
    <location>
        <begin position="906"/>
        <end position="922"/>
    </location>
</feature>
<dbReference type="InterPro" id="IPR005829">
    <property type="entry name" value="Sugar_transporter_CS"/>
</dbReference>